<dbReference type="SUPFAM" id="SSF82199">
    <property type="entry name" value="SET domain"/>
    <property type="match status" value="1"/>
</dbReference>
<feature type="non-terminal residue" evidence="2">
    <location>
        <position position="244"/>
    </location>
</feature>
<keyword evidence="3" id="KW-1185">Reference proteome</keyword>
<accession>A0A087UXG2</accession>
<dbReference type="PANTHER" id="PTHR13271">
    <property type="entry name" value="UNCHARACTERIZED PUTATIVE METHYLTRANSFERASE"/>
    <property type="match status" value="1"/>
</dbReference>
<feature type="compositionally biased region" description="Basic residues" evidence="1">
    <location>
        <begin position="1"/>
        <end position="18"/>
    </location>
</feature>
<dbReference type="AlphaFoldDB" id="A0A087UXG2"/>
<evidence type="ECO:0000256" key="1">
    <source>
        <dbReference type="SAM" id="MobiDB-lite"/>
    </source>
</evidence>
<dbReference type="OrthoDB" id="341421at2759"/>
<name>A0A087UXG2_STEMI</name>
<reference evidence="2 3" key="1">
    <citation type="submission" date="2013-11" db="EMBL/GenBank/DDBJ databases">
        <title>Genome sequencing of Stegodyphus mimosarum.</title>
        <authorList>
            <person name="Bechsgaard J."/>
        </authorList>
    </citation>
    <scope>NUCLEOTIDE SEQUENCE [LARGE SCALE GENOMIC DNA]</scope>
</reference>
<dbReference type="GO" id="GO:0016279">
    <property type="term" value="F:protein-lysine N-methyltransferase activity"/>
    <property type="evidence" value="ECO:0007669"/>
    <property type="project" value="TreeGrafter"/>
</dbReference>
<dbReference type="InterPro" id="IPR050600">
    <property type="entry name" value="SETD3_SETD6_MTase"/>
</dbReference>
<dbReference type="OMA" id="RFTCAQV"/>
<sequence length="244" mass="27703">MKKHCGRTYRKRRNKKIKPSAVSNVPSEANQNLSLLLKWMGMKGFKAAKKLHPAIFIDTGRGLMTKDSINSGDLIVAIPQNLLITPHKVLKSHLGNFFKRYCPQASGHQILSVFLICEKFKGVSSDWCHYIETLPKTYSIPAYLNQHSLSVIPEFLIGQALDQVMLCKNSYEQLKLLLQNLEASCHLFKGALDFDVYKWAWCSVNTRCIFIDCDKNHCIGKLCTYHLALAPFLDLLNHSAHVQV</sequence>
<evidence type="ECO:0000313" key="3">
    <source>
        <dbReference type="Proteomes" id="UP000054359"/>
    </source>
</evidence>
<dbReference type="Gene3D" id="3.90.1410.10">
    <property type="entry name" value="set domain protein methyltransferase, domain 1"/>
    <property type="match status" value="1"/>
</dbReference>
<dbReference type="Proteomes" id="UP000054359">
    <property type="component" value="Unassembled WGS sequence"/>
</dbReference>
<organism evidence="2 3">
    <name type="scientific">Stegodyphus mimosarum</name>
    <name type="common">African social velvet spider</name>
    <dbReference type="NCBI Taxonomy" id="407821"/>
    <lineage>
        <taxon>Eukaryota</taxon>
        <taxon>Metazoa</taxon>
        <taxon>Ecdysozoa</taxon>
        <taxon>Arthropoda</taxon>
        <taxon>Chelicerata</taxon>
        <taxon>Arachnida</taxon>
        <taxon>Araneae</taxon>
        <taxon>Araneomorphae</taxon>
        <taxon>Entelegynae</taxon>
        <taxon>Eresoidea</taxon>
        <taxon>Eresidae</taxon>
        <taxon>Stegodyphus</taxon>
    </lineage>
</organism>
<protein>
    <submittedName>
        <fullName evidence="2">SET domain-containing protein 4</fullName>
    </submittedName>
</protein>
<dbReference type="EMBL" id="KK122154">
    <property type="protein sequence ID" value="KFM82051.1"/>
    <property type="molecule type" value="Genomic_DNA"/>
</dbReference>
<evidence type="ECO:0000313" key="2">
    <source>
        <dbReference type="EMBL" id="KFM82051.1"/>
    </source>
</evidence>
<feature type="region of interest" description="Disordered" evidence="1">
    <location>
        <begin position="1"/>
        <end position="22"/>
    </location>
</feature>
<gene>
    <name evidence="2" type="ORF">X975_03895</name>
</gene>
<dbReference type="STRING" id="407821.A0A087UXG2"/>
<dbReference type="InterPro" id="IPR046341">
    <property type="entry name" value="SET_dom_sf"/>
</dbReference>
<proteinExistence type="predicted"/>
<dbReference type="PANTHER" id="PTHR13271:SF151">
    <property type="entry name" value="SET DOMAIN-CONTAINING PROTEIN 4"/>
    <property type="match status" value="1"/>
</dbReference>